<evidence type="ECO:0000313" key="1">
    <source>
        <dbReference type="EMBL" id="KDR66699.1"/>
    </source>
</evidence>
<dbReference type="OrthoDB" id="3027520at2759"/>
<sequence length="311" mass="35731">METRTLWNKTLLQRLRRGRGALARHGEFWYPVRVIHRESNQEWRVRWWRACEFTAAGVIPDTITTVAEDDIVDSLWNDSMGRRKIRLGKWTHSWDIPTSEDILADPSSIPYNNAIDTVLTPWEPILKRLLDAPDTVSADEAPAKAWLEGTTKKKKDISKELVPYVGSLSLTVRAQISNWFDVNIGKDRKKQHVWLGRLPIAHAYTVYIATNLKNDPKNSKLTGPELLEKAWDVQFSGTPSVLMDVDVDKDCLYILEEEMFERSARAGVAGHCQWGLDAGDHENWDPYEGIPPHFIHRDREESESELEVTSF</sequence>
<protein>
    <submittedName>
        <fullName evidence="1">Uncharacterized protein</fullName>
    </submittedName>
</protein>
<accession>A0A067SG27</accession>
<gene>
    <name evidence="1" type="ORF">GALMADRAFT_80570</name>
</gene>
<dbReference type="HOGENOM" id="CLU_072116_0_0_1"/>
<name>A0A067SG27_GALM3</name>
<evidence type="ECO:0000313" key="2">
    <source>
        <dbReference type="Proteomes" id="UP000027222"/>
    </source>
</evidence>
<keyword evidence="2" id="KW-1185">Reference proteome</keyword>
<dbReference type="Proteomes" id="UP000027222">
    <property type="component" value="Unassembled WGS sequence"/>
</dbReference>
<dbReference type="AlphaFoldDB" id="A0A067SG27"/>
<proteinExistence type="predicted"/>
<dbReference type="EMBL" id="KL142421">
    <property type="protein sequence ID" value="KDR66699.1"/>
    <property type="molecule type" value="Genomic_DNA"/>
</dbReference>
<reference evidence="2" key="1">
    <citation type="journal article" date="2014" name="Proc. Natl. Acad. Sci. U.S.A.">
        <title>Extensive sampling of basidiomycete genomes demonstrates inadequacy of the white-rot/brown-rot paradigm for wood decay fungi.</title>
        <authorList>
            <person name="Riley R."/>
            <person name="Salamov A.A."/>
            <person name="Brown D.W."/>
            <person name="Nagy L.G."/>
            <person name="Floudas D."/>
            <person name="Held B.W."/>
            <person name="Levasseur A."/>
            <person name="Lombard V."/>
            <person name="Morin E."/>
            <person name="Otillar R."/>
            <person name="Lindquist E.A."/>
            <person name="Sun H."/>
            <person name="LaButti K.M."/>
            <person name="Schmutz J."/>
            <person name="Jabbour D."/>
            <person name="Luo H."/>
            <person name="Baker S.E."/>
            <person name="Pisabarro A.G."/>
            <person name="Walton J.D."/>
            <person name="Blanchette R.A."/>
            <person name="Henrissat B."/>
            <person name="Martin F."/>
            <person name="Cullen D."/>
            <person name="Hibbett D.S."/>
            <person name="Grigoriev I.V."/>
        </authorList>
    </citation>
    <scope>NUCLEOTIDE SEQUENCE [LARGE SCALE GENOMIC DNA]</scope>
    <source>
        <strain evidence="2">CBS 339.88</strain>
    </source>
</reference>
<organism evidence="1 2">
    <name type="scientific">Galerina marginata (strain CBS 339.88)</name>
    <dbReference type="NCBI Taxonomy" id="685588"/>
    <lineage>
        <taxon>Eukaryota</taxon>
        <taxon>Fungi</taxon>
        <taxon>Dikarya</taxon>
        <taxon>Basidiomycota</taxon>
        <taxon>Agaricomycotina</taxon>
        <taxon>Agaricomycetes</taxon>
        <taxon>Agaricomycetidae</taxon>
        <taxon>Agaricales</taxon>
        <taxon>Agaricineae</taxon>
        <taxon>Strophariaceae</taxon>
        <taxon>Galerina</taxon>
    </lineage>
</organism>